<dbReference type="InterPro" id="IPR059002">
    <property type="entry name" value="IBH1_N"/>
</dbReference>
<feature type="domain" description="IBH1-like N-terminal" evidence="6">
    <location>
        <begin position="38"/>
        <end position="99"/>
    </location>
</feature>
<evidence type="ECO:0000313" key="7">
    <source>
        <dbReference type="EMBL" id="VVV67844.1"/>
    </source>
</evidence>
<feature type="region of interest" description="Disordered" evidence="5">
    <location>
        <begin position="115"/>
        <end position="145"/>
    </location>
</feature>
<keyword evidence="3" id="KW-0804">Transcription</keyword>
<keyword evidence="4" id="KW-0539">Nucleus</keyword>
<dbReference type="SUPFAM" id="SSF47459">
    <property type="entry name" value="HLH, helix-loop-helix DNA-binding domain"/>
    <property type="match status" value="1"/>
</dbReference>
<dbReference type="GO" id="GO:0006355">
    <property type="term" value="P:regulation of DNA-templated transcription"/>
    <property type="evidence" value="ECO:0007669"/>
    <property type="project" value="InterPro"/>
</dbReference>
<evidence type="ECO:0000256" key="3">
    <source>
        <dbReference type="ARBA" id="ARBA00023163"/>
    </source>
</evidence>
<dbReference type="Pfam" id="PF26576">
    <property type="entry name" value="IBH1_N"/>
    <property type="match status" value="1"/>
</dbReference>
<evidence type="ECO:0000256" key="2">
    <source>
        <dbReference type="ARBA" id="ARBA00023015"/>
    </source>
</evidence>
<dbReference type="InterPro" id="IPR036638">
    <property type="entry name" value="HLH_DNA-bd_sf"/>
</dbReference>
<evidence type="ECO:0000256" key="1">
    <source>
        <dbReference type="ARBA" id="ARBA00004123"/>
    </source>
</evidence>
<evidence type="ECO:0000256" key="4">
    <source>
        <dbReference type="ARBA" id="ARBA00023242"/>
    </source>
</evidence>
<dbReference type="Gramene" id="NC11G0015570.1">
    <property type="protein sequence ID" value="NC11G0015570.1:cds"/>
    <property type="gene ID" value="NC11G0015570"/>
</dbReference>
<dbReference type="GO" id="GO:0000976">
    <property type="term" value="F:transcription cis-regulatory region binding"/>
    <property type="evidence" value="ECO:0007669"/>
    <property type="project" value="UniProtKB-ARBA"/>
</dbReference>
<comment type="subcellular location">
    <subcellularLocation>
        <location evidence="1">Nucleus</location>
    </subcellularLocation>
</comment>
<protein>
    <recommendedName>
        <fullName evidence="6">IBH1-like N-terminal domain-containing protein</fullName>
    </recommendedName>
</protein>
<gene>
    <name evidence="7" type="ORF">NYM_LOCUS5764</name>
</gene>
<dbReference type="PANTHER" id="PTHR33124:SF51">
    <property type="entry name" value="BHLH DOMAIN-CONTAINING PROTEIN"/>
    <property type="match status" value="1"/>
</dbReference>
<dbReference type="GO" id="GO:0046983">
    <property type="term" value="F:protein dimerization activity"/>
    <property type="evidence" value="ECO:0007669"/>
    <property type="project" value="InterPro"/>
</dbReference>
<dbReference type="PANTHER" id="PTHR33124">
    <property type="entry name" value="TRANSCRIPTION FACTOR IBH1-LIKE 1"/>
    <property type="match status" value="1"/>
</dbReference>
<keyword evidence="2" id="KW-0805">Transcription regulation</keyword>
<evidence type="ECO:0000256" key="5">
    <source>
        <dbReference type="SAM" id="MobiDB-lite"/>
    </source>
</evidence>
<feature type="compositionally biased region" description="Polar residues" evidence="5">
    <location>
        <begin position="29"/>
        <end position="43"/>
    </location>
</feature>
<accession>A0A5K0XQK8</accession>
<dbReference type="CDD" id="cd11444">
    <property type="entry name" value="bHLH_AtIBH1_like"/>
    <property type="match status" value="1"/>
</dbReference>
<proteinExistence type="predicted"/>
<dbReference type="InterPro" id="IPR044660">
    <property type="entry name" value="IBH1-like"/>
</dbReference>
<dbReference type="OMA" id="CKPNADR"/>
<feature type="region of interest" description="Disordered" evidence="5">
    <location>
        <begin position="1"/>
        <end position="43"/>
    </location>
</feature>
<dbReference type="AlphaFoldDB" id="A0A5K0XQK8"/>
<reference evidence="7" key="1">
    <citation type="submission" date="2019-09" db="EMBL/GenBank/DDBJ databases">
        <authorList>
            <person name="Zhang L."/>
        </authorList>
    </citation>
    <scope>NUCLEOTIDE SEQUENCE</scope>
</reference>
<name>A0A5K0XQK8_9MAGN</name>
<evidence type="ECO:0000259" key="6">
    <source>
        <dbReference type="Pfam" id="PF26576"/>
    </source>
</evidence>
<dbReference type="InterPro" id="IPR044549">
    <property type="entry name" value="bHLH_AtIBH1-like"/>
</dbReference>
<sequence length="198" mass="21316">MTPESPSADAPPKPGEGEMDVDGQEEASAGSSRWRTGSEQRSYTGRLLRALRSAGRSAASPPGVSPSLIVKEAADSALAITARGQSRWSRAILARWRRRRGKFQWRRLREVSARRRAAKMEPSPSKPEIRRKRKRGQGGGGGAAVGSRLMTLGRLIPGGRKLAAPTLIEEATDYIAALEMQVKVMSALADLLSAAARC</sequence>
<dbReference type="EMBL" id="LR721776">
    <property type="protein sequence ID" value="VVV67844.1"/>
    <property type="molecule type" value="Genomic_DNA"/>
</dbReference>
<dbReference type="GO" id="GO:0005634">
    <property type="term" value="C:nucleus"/>
    <property type="evidence" value="ECO:0007669"/>
    <property type="project" value="UniProtKB-SubCell"/>
</dbReference>
<organism evidence="7">
    <name type="scientific">Nymphaea colorata</name>
    <name type="common">pocket water lily</name>
    <dbReference type="NCBI Taxonomy" id="210225"/>
    <lineage>
        <taxon>Eukaryota</taxon>
        <taxon>Viridiplantae</taxon>
        <taxon>Streptophyta</taxon>
        <taxon>Embryophyta</taxon>
        <taxon>Tracheophyta</taxon>
        <taxon>Spermatophyta</taxon>
        <taxon>Magnoliopsida</taxon>
        <taxon>Nymphaeales</taxon>
        <taxon>Nymphaeaceae</taxon>
        <taxon>Nymphaea</taxon>
    </lineage>
</organism>